<comment type="caution">
    <text evidence="1">The sequence shown here is derived from an EMBL/GenBank/DDBJ whole genome shotgun (WGS) entry which is preliminary data.</text>
</comment>
<gene>
    <name evidence="1" type="ORF">NEMBOFW57_000631</name>
</gene>
<dbReference type="PANTHER" id="PTHR31591">
    <property type="entry name" value="UPF0613 PROTEIN PB24D3.06C"/>
    <property type="match status" value="1"/>
</dbReference>
<dbReference type="PANTHER" id="PTHR31591:SF7">
    <property type="entry name" value="DUF1749-DOMAIN-CONTAINING PROTEIN"/>
    <property type="match status" value="1"/>
</dbReference>
<accession>A0AAD4I342</accession>
<sequence length="323" mass="34804">MSTTTILPPFSVKVHSYLPSPSATSSSPVRPVQTYEHIVTHQPSSPPRQNALVFIGGLGDGPHTIPYVRHLAAHLASAAPGYAVFEARLSSAFTGFGHGSLAQDARELADLVRYLRGGLGARRVVLMGHSTGCQDCMEYATKRPGLLDGEEEGAVRVDGYVLQGPVSDREAIAMGEDAAEVKLSLQVAEGMVEMERGGEIVSTIVMPKGWKGTPVSAYRWWSLAAVGGDDDYFSSDLTDEKLAEVWGRLEQPVLILPSGQDEWVPPEVDVQGLVSRWKSSCKPGIASELSGLIPGANHRVDNDAGQQWLADRVARFLAEMESR</sequence>
<dbReference type="AlphaFoldDB" id="A0AAD4I342"/>
<protein>
    <submittedName>
        <fullName evidence="1">Uncharacterized protein</fullName>
    </submittedName>
</protein>
<reference evidence="1" key="1">
    <citation type="submission" date="2023-02" db="EMBL/GenBank/DDBJ databases">
        <authorList>
            <person name="Palmer J.M."/>
        </authorList>
    </citation>
    <scope>NUCLEOTIDE SEQUENCE</scope>
    <source>
        <strain evidence="1">FW57</strain>
    </source>
</reference>
<keyword evidence="2" id="KW-1185">Reference proteome</keyword>
<dbReference type="Proteomes" id="UP001197093">
    <property type="component" value="Unassembled WGS sequence"/>
</dbReference>
<evidence type="ECO:0000313" key="1">
    <source>
        <dbReference type="EMBL" id="KAG7290628.1"/>
    </source>
</evidence>
<proteinExistence type="predicted"/>
<evidence type="ECO:0000313" key="2">
    <source>
        <dbReference type="Proteomes" id="UP001197093"/>
    </source>
</evidence>
<dbReference type="EMBL" id="JAHCVI010000001">
    <property type="protein sequence ID" value="KAG7290628.1"/>
    <property type="molecule type" value="Genomic_DNA"/>
</dbReference>
<dbReference type="InterPro" id="IPR013744">
    <property type="entry name" value="SidJ"/>
</dbReference>
<dbReference type="Gene3D" id="3.40.50.1820">
    <property type="entry name" value="alpha/beta hydrolase"/>
    <property type="match status" value="1"/>
</dbReference>
<dbReference type="SUPFAM" id="SSF53474">
    <property type="entry name" value="alpha/beta-Hydrolases"/>
    <property type="match status" value="1"/>
</dbReference>
<organism evidence="1 2">
    <name type="scientific">Staphylotrichum longicolle</name>
    <dbReference type="NCBI Taxonomy" id="669026"/>
    <lineage>
        <taxon>Eukaryota</taxon>
        <taxon>Fungi</taxon>
        <taxon>Dikarya</taxon>
        <taxon>Ascomycota</taxon>
        <taxon>Pezizomycotina</taxon>
        <taxon>Sordariomycetes</taxon>
        <taxon>Sordariomycetidae</taxon>
        <taxon>Sordariales</taxon>
        <taxon>Chaetomiaceae</taxon>
        <taxon>Staphylotrichum</taxon>
    </lineage>
</organism>
<dbReference type="InterPro" id="IPR029058">
    <property type="entry name" value="AB_hydrolase_fold"/>
</dbReference>
<name>A0AAD4I342_9PEZI</name>
<dbReference type="Pfam" id="PF08538">
    <property type="entry name" value="DUF1749"/>
    <property type="match status" value="1"/>
</dbReference>